<dbReference type="PANTHER" id="PTHR23155:SF1076">
    <property type="entry name" value="LEUCINE-RICH REPEAT (LRR) FAMILY PROTEIN-RELATED"/>
    <property type="match status" value="1"/>
</dbReference>
<evidence type="ECO:0000313" key="3">
    <source>
        <dbReference type="EMBL" id="MPA34149.1"/>
    </source>
</evidence>
<feature type="domain" description="Disease resistance protein winged helix" evidence="2">
    <location>
        <begin position="164"/>
        <end position="223"/>
    </location>
</feature>
<sequence length="235" mass="26912">MPFQKNPKLTLLMLQTFIKDAKERDAKADSSDLKDMERDAKADLSDLENTLHDMDNLISEINCWEGTFMVEFRDWEEIFKNGDVKLLTEKIKSIKEAITINKSGSESSKLKSESDKDQKKTSVEWSQLSVEEGVSTNPAMSNLEASFDYLDSSQLKLCLLCLSVFPEKYVIKKRPLIYWWIGEGLVTKTDRKTAEEVGEDVFEQLIKQGLIEPYPPTPKTQEEGFQQKVPFHNCG</sequence>
<gene>
    <name evidence="3" type="ORF">Din_003590</name>
</gene>
<dbReference type="GO" id="GO:0098542">
    <property type="term" value="P:defense response to other organism"/>
    <property type="evidence" value="ECO:0007669"/>
    <property type="project" value="TreeGrafter"/>
</dbReference>
<reference evidence="3" key="1">
    <citation type="submission" date="2019-08" db="EMBL/GenBank/DDBJ databases">
        <title>Reference gene set and small RNA set construction with multiple tissues from Davidia involucrata Baill.</title>
        <authorList>
            <person name="Yang H."/>
            <person name="Zhou C."/>
            <person name="Li G."/>
            <person name="Wang J."/>
            <person name="Gao P."/>
            <person name="Wang M."/>
            <person name="Wang R."/>
            <person name="Zhao Y."/>
        </authorList>
    </citation>
    <scope>NUCLEOTIDE SEQUENCE</scope>
    <source>
        <tissue evidence="3">Mixed with DoveR01_LX</tissue>
    </source>
</reference>
<dbReference type="AlphaFoldDB" id="A0A5B6YR35"/>
<evidence type="ECO:0000256" key="1">
    <source>
        <dbReference type="ARBA" id="ARBA00022741"/>
    </source>
</evidence>
<dbReference type="InterPro" id="IPR044974">
    <property type="entry name" value="Disease_R_plants"/>
</dbReference>
<evidence type="ECO:0000259" key="2">
    <source>
        <dbReference type="Pfam" id="PF23559"/>
    </source>
</evidence>
<proteinExistence type="predicted"/>
<name>A0A5B6YR35_DAVIN</name>
<protein>
    <recommendedName>
        <fullName evidence="2">Disease resistance protein winged helix domain-containing protein</fullName>
    </recommendedName>
</protein>
<dbReference type="PANTHER" id="PTHR23155">
    <property type="entry name" value="DISEASE RESISTANCE PROTEIN RP"/>
    <property type="match status" value="1"/>
</dbReference>
<keyword evidence="1" id="KW-0547">Nucleotide-binding</keyword>
<dbReference type="EMBL" id="GHES01003590">
    <property type="protein sequence ID" value="MPA34149.1"/>
    <property type="molecule type" value="Transcribed_RNA"/>
</dbReference>
<organism evidence="3">
    <name type="scientific">Davidia involucrata</name>
    <name type="common">Dove tree</name>
    <dbReference type="NCBI Taxonomy" id="16924"/>
    <lineage>
        <taxon>Eukaryota</taxon>
        <taxon>Viridiplantae</taxon>
        <taxon>Streptophyta</taxon>
        <taxon>Embryophyta</taxon>
        <taxon>Tracheophyta</taxon>
        <taxon>Spermatophyta</taxon>
        <taxon>Magnoliopsida</taxon>
        <taxon>eudicotyledons</taxon>
        <taxon>Gunneridae</taxon>
        <taxon>Pentapetalae</taxon>
        <taxon>asterids</taxon>
        <taxon>Cornales</taxon>
        <taxon>Nyssaceae</taxon>
        <taxon>Davidia</taxon>
    </lineage>
</organism>
<dbReference type="InterPro" id="IPR058922">
    <property type="entry name" value="WHD_DRP"/>
</dbReference>
<accession>A0A5B6YR35</accession>
<dbReference type="Pfam" id="PF23559">
    <property type="entry name" value="WHD_DRP"/>
    <property type="match status" value="1"/>
</dbReference>
<dbReference type="Gene3D" id="1.10.10.10">
    <property type="entry name" value="Winged helix-like DNA-binding domain superfamily/Winged helix DNA-binding domain"/>
    <property type="match status" value="1"/>
</dbReference>
<dbReference type="InterPro" id="IPR036388">
    <property type="entry name" value="WH-like_DNA-bd_sf"/>
</dbReference>